<dbReference type="InterPro" id="IPR051919">
    <property type="entry name" value="W-dependent_AOR"/>
</dbReference>
<evidence type="ECO:0000256" key="4">
    <source>
        <dbReference type="ARBA" id="ARBA00022723"/>
    </source>
</evidence>
<evidence type="ECO:0000313" key="11">
    <source>
        <dbReference type="Proteomes" id="UP000050501"/>
    </source>
</evidence>
<dbReference type="GO" id="GO:0051539">
    <property type="term" value="F:4 iron, 4 sulfur cluster binding"/>
    <property type="evidence" value="ECO:0007669"/>
    <property type="project" value="UniProtKB-KW"/>
</dbReference>
<keyword evidence="7" id="KW-0411">Iron-sulfur</keyword>
<dbReference type="Pfam" id="PF01314">
    <property type="entry name" value="AFOR_C"/>
    <property type="match status" value="1"/>
</dbReference>
<dbReference type="GO" id="GO:0016625">
    <property type="term" value="F:oxidoreductase activity, acting on the aldehyde or oxo group of donors, iron-sulfur protein as acceptor"/>
    <property type="evidence" value="ECO:0007669"/>
    <property type="project" value="InterPro"/>
</dbReference>
<keyword evidence="5" id="KW-0560">Oxidoreductase</keyword>
<gene>
    <name evidence="10" type="ORF">ADN01_13790</name>
</gene>
<keyword evidence="6" id="KW-0408">Iron</keyword>
<dbReference type="Gene3D" id="1.10.569.10">
    <property type="entry name" value="Aldehyde Ferredoxin Oxidoreductase Protein, subunit A, domain 2"/>
    <property type="match status" value="1"/>
</dbReference>
<keyword evidence="11" id="KW-1185">Reference proteome</keyword>
<dbReference type="RefSeq" id="WP_062417266.1">
    <property type="nucleotide sequence ID" value="NZ_DF967974.1"/>
</dbReference>
<proteinExistence type="inferred from homology"/>
<evidence type="ECO:0000256" key="1">
    <source>
        <dbReference type="ARBA" id="ARBA00001966"/>
    </source>
</evidence>
<dbReference type="Pfam" id="PF02730">
    <property type="entry name" value="AFOR_N"/>
    <property type="match status" value="1"/>
</dbReference>
<name>A0A0P6XAH3_9CHLR</name>
<evidence type="ECO:0000256" key="7">
    <source>
        <dbReference type="ARBA" id="ARBA00023014"/>
    </source>
</evidence>
<reference evidence="10 11" key="1">
    <citation type="submission" date="2015-07" db="EMBL/GenBank/DDBJ databases">
        <title>Genome sequence of Levilinea saccharolytica DSM 16555.</title>
        <authorList>
            <person name="Hemp J."/>
            <person name="Ward L.M."/>
            <person name="Pace L.A."/>
            <person name="Fischer W.W."/>
        </authorList>
    </citation>
    <scope>NUCLEOTIDE SEQUENCE [LARGE SCALE GENOMIC DNA]</scope>
    <source>
        <strain evidence="10 11">KIBI-1</strain>
    </source>
</reference>
<dbReference type="InterPro" id="IPR001203">
    <property type="entry name" value="OxRdtase_Ald_Fedxn_C"/>
</dbReference>
<keyword evidence="4" id="KW-0479">Metal-binding</keyword>
<evidence type="ECO:0000256" key="5">
    <source>
        <dbReference type="ARBA" id="ARBA00023002"/>
    </source>
</evidence>
<dbReference type="GO" id="GO:0046872">
    <property type="term" value="F:metal ion binding"/>
    <property type="evidence" value="ECO:0007669"/>
    <property type="project" value="UniProtKB-KW"/>
</dbReference>
<sequence length="652" mass="71136">MFAVMGKILWVDLSEGRCWEEAVPEWVYQTYLSGMGLAAYTLYRAVPAGADPLGPENVLGFVSGLLTGTGSMMTGRWMVTGKSPLTGTWGDANCGGTLAPAIKHAGYDGIFVRGISPRPVYLYVDHGRAELRAADELWGLDTRQTEDRLQALFTGRPVSVACIGPAGEKCSRIAGISNDQGRMAARSGLGAVMGAKRLKALVVSGAFPIPTAQPEEMQRLTKRFLRWANFQPPFVNGQGARLLGTVMRWMPLSLRQDGMLYKFFLTKYGTVGLNQFSIETGDAPVGNWAGTNEDFPPNRSETVNPDRIREREQAKYHCYSCPVGCGGMTHFAGGQRETHKPEYETVLALGGLLLNQDLESIFEANEMLNRAGMDSISAGGTLAFALEAYERGWITREDTGGLELRWGDSTVILELLRRMIAREGIGDWLADGSRAAAERMGRGSIEAAVQAGGQELAMHDGRNDPGFALHAALDPTPGRHTVGAYLYYEMFQLWRKIPRLPAARGPLYPKGHKYGADREKAVQAAANSQFIQLLNGAGGCLFGAFIGMQRMPLFEWLNAATGWDLDAEAYLRIGRNIQTARQAFNARENLPLKAPISPRALGLPPQTRGANRGRSVPLEELASLYWAEMGWDESSGRPPRAELAALGLEAEE</sequence>
<dbReference type="AlphaFoldDB" id="A0A0P6XAH3"/>
<evidence type="ECO:0000256" key="2">
    <source>
        <dbReference type="ARBA" id="ARBA00011032"/>
    </source>
</evidence>
<dbReference type="InterPro" id="IPR013985">
    <property type="entry name" value="Ald_Fedxn_OxRdtase_dom3"/>
</dbReference>
<dbReference type="InterPro" id="IPR013983">
    <property type="entry name" value="Ald_Fedxn_OxRdtase_N"/>
</dbReference>
<dbReference type="PANTHER" id="PTHR30038:SF0">
    <property type="entry name" value="TUNGSTEN-CONTAINING ALDEHYDE FERREDOXIN OXIDOREDUCTASE"/>
    <property type="match status" value="1"/>
</dbReference>
<dbReference type="SMART" id="SM00790">
    <property type="entry name" value="AFOR_N"/>
    <property type="match status" value="1"/>
</dbReference>
<comment type="cofactor">
    <cofactor evidence="1">
        <name>[4Fe-4S] cluster</name>
        <dbReference type="ChEBI" id="CHEBI:49883"/>
    </cofactor>
</comment>
<dbReference type="GO" id="GO:0009055">
    <property type="term" value="F:electron transfer activity"/>
    <property type="evidence" value="ECO:0007669"/>
    <property type="project" value="InterPro"/>
</dbReference>
<comment type="caution">
    <text evidence="10">The sequence shown here is derived from an EMBL/GenBank/DDBJ whole genome shotgun (WGS) entry which is preliminary data.</text>
</comment>
<dbReference type="InterPro" id="IPR036021">
    <property type="entry name" value="Tungsten_al_ferr_oxy-like_C"/>
</dbReference>
<dbReference type="STRING" id="229921.ADN01_13790"/>
<dbReference type="Gene3D" id="3.60.9.10">
    <property type="entry name" value="Aldehyde ferredoxin oxidoreductase, N-terminal domain"/>
    <property type="match status" value="1"/>
</dbReference>
<evidence type="ECO:0000259" key="9">
    <source>
        <dbReference type="SMART" id="SM00790"/>
    </source>
</evidence>
<evidence type="ECO:0000256" key="3">
    <source>
        <dbReference type="ARBA" id="ARBA00022485"/>
    </source>
</evidence>
<dbReference type="InterPro" id="IPR036503">
    <property type="entry name" value="Ald_Fedxn_OxRdtase_N_sf"/>
</dbReference>
<dbReference type="Proteomes" id="UP000050501">
    <property type="component" value="Unassembled WGS sequence"/>
</dbReference>
<dbReference type="InterPro" id="IPR013984">
    <property type="entry name" value="Ald_Fedxn_OxRdtase_dom2"/>
</dbReference>
<dbReference type="PATRIC" id="fig|229921.5.peg.895"/>
<dbReference type="EMBL" id="LGCM01000046">
    <property type="protein sequence ID" value="KPL79752.1"/>
    <property type="molecule type" value="Genomic_DNA"/>
</dbReference>
<comment type="cofactor">
    <cofactor evidence="8">
        <name>tungstopterin</name>
        <dbReference type="ChEBI" id="CHEBI:30402"/>
    </cofactor>
</comment>
<comment type="similarity">
    <text evidence="2">Belongs to the AOR/FOR family.</text>
</comment>
<accession>A0A0P6XAH3</accession>
<protein>
    <recommendedName>
        <fullName evidence="9">Aldehyde ferredoxin oxidoreductase N-terminal domain-containing protein</fullName>
    </recommendedName>
</protein>
<dbReference type="Gene3D" id="1.10.599.10">
    <property type="entry name" value="Aldehyde Ferredoxin Oxidoreductase Protein, subunit A, domain 3"/>
    <property type="match status" value="1"/>
</dbReference>
<evidence type="ECO:0000256" key="6">
    <source>
        <dbReference type="ARBA" id="ARBA00023004"/>
    </source>
</evidence>
<evidence type="ECO:0000256" key="8">
    <source>
        <dbReference type="ARBA" id="ARBA00049934"/>
    </source>
</evidence>
<keyword evidence="3" id="KW-0004">4Fe-4S</keyword>
<organism evidence="10 11">
    <name type="scientific">Levilinea saccharolytica</name>
    <dbReference type="NCBI Taxonomy" id="229921"/>
    <lineage>
        <taxon>Bacteria</taxon>
        <taxon>Bacillati</taxon>
        <taxon>Chloroflexota</taxon>
        <taxon>Anaerolineae</taxon>
        <taxon>Anaerolineales</taxon>
        <taxon>Anaerolineaceae</taxon>
        <taxon>Levilinea</taxon>
    </lineage>
</organism>
<dbReference type="SUPFAM" id="SSF56228">
    <property type="entry name" value="Aldehyde ferredoxin oxidoreductase, N-terminal domain"/>
    <property type="match status" value="1"/>
</dbReference>
<dbReference type="PANTHER" id="PTHR30038">
    <property type="entry name" value="ALDEHYDE FERREDOXIN OXIDOREDUCTASE"/>
    <property type="match status" value="1"/>
</dbReference>
<dbReference type="SUPFAM" id="SSF48310">
    <property type="entry name" value="Aldehyde ferredoxin oxidoreductase, C-terminal domains"/>
    <property type="match status" value="1"/>
</dbReference>
<feature type="domain" description="Aldehyde ferredoxin oxidoreductase N-terminal" evidence="9">
    <location>
        <begin position="4"/>
        <end position="207"/>
    </location>
</feature>
<evidence type="ECO:0000313" key="10">
    <source>
        <dbReference type="EMBL" id="KPL79752.1"/>
    </source>
</evidence>